<sequence>MGFKVILIYSIILLLFSLTLPAQQNDLSRIKLDFLYKNKCDEIIDLISNRFGIELPDLILGGNHSTGSLVNKKYISRKLGSTYMHYYIFPEDKC</sequence>
<accession>A0A3B1CBI9</accession>
<organism evidence="1">
    <name type="scientific">hydrothermal vent metagenome</name>
    <dbReference type="NCBI Taxonomy" id="652676"/>
    <lineage>
        <taxon>unclassified sequences</taxon>
        <taxon>metagenomes</taxon>
        <taxon>ecological metagenomes</taxon>
    </lineage>
</organism>
<dbReference type="EMBL" id="UOGD01000196">
    <property type="protein sequence ID" value="VAX21374.1"/>
    <property type="molecule type" value="Genomic_DNA"/>
</dbReference>
<name>A0A3B1CBI9_9ZZZZ</name>
<reference evidence="1" key="1">
    <citation type="submission" date="2018-06" db="EMBL/GenBank/DDBJ databases">
        <authorList>
            <person name="Zhirakovskaya E."/>
        </authorList>
    </citation>
    <scope>NUCLEOTIDE SEQUENCE</scope>
</reference>
<protein>
    <submittedName>
        <fullName evidence="1">Uncharacterized protein</fullName>
    </submittedName>
</protein>
<dbReference type="AlphaFoldDB" id="A0A3B1CBI9"/>
<evidence type="ECO:0000313" key="1">
    <source>
        <dbReference type="EMBL" id="VAX21374.1"/>
    </source>
</evidence>
<proteinExistence type="predicted"/>
<gene>
    <name evidence="1" type="ORF">MNBD_IGNAVI01-1488</name>
</gene>